<dbReference type="Gene3D" id="1.25.40.10">
    <property type="entry name" value="Tetratricopeptide repeat domain"/>
    <property type="match status" value="2"/>
</dbReference>
<dbReference type="EC" id="2.7.7.65" evidence="1"/>
<dbReference type="InterPro" id="IPR019734">
    <property type="entry name" value="TPR_rpt"/>
</dbReference>
<dbReference type="KEGG" id="vsc:VSVS12_01637"/>
<dbReference type="SMART" id="SM00267">
    <property type="entry name" value="GGDEF"/>
    <property type="match status" value="1"/>
</dbReference>
<dbReference type="RefSeq" id="WP_065430349.1">
    <property type="nucleotide sequence ID" value="NZ_CP016307.1"/>
</dbReference>
<dbReference type="SMART" id="SM00028">
    <property type="entry name" value="TPR"/>
    <property type="match status" value="5"/>
</dbReference>
<dbReference type="Proteomes" id="UP000092528">
    <property type="component" value="Chromosome 1"/>
</dbReference>
<dbReference type="PROSITE" id="PS50887">
    <property type="entry name" value="GGDEF"/>
    <property type="match status" value="1"/>
</dbReference>
<comment type="catalytic activity">
    <reaction evidence="2">
        <text>2 GTP = 3',3'-c-di-GMP + 2 diphosphate</text>
        <dbReference type="Rhea" id="RHEA:24898"/>
        <dbReference type="ChEBI" id="CHEBI:33019"/>
        <dbReference type="ChEBI" id="CHEBI:37565"/>
        <dbReference type="ChEBI" id="CHEBI:58805"/>
        <dbReference type="EC" id="2.7.7.65"/>
    </reaction>
</comment>
<evidence type="ECO:0000256" key="2">
    <source>
        <dbReference type="ARBA" id="ARBA00034247"/>
    </source>
</evidence>
<dbReference type="Pfam" id="PF00990">
    <property type="entry name" value="GGDEF"/>
    <property type="match status" value="1"/>
</dbReference>
<dbReference type="PROSITE" id="PS50005">
    <property type="entry name" value="TPR"/>
    <property type="match status" value="1"/>
</dbReference>
<sequence>MSRILVNLACSFALFATFPSNSQDLHSQWEETYANALKSDKSRALSLLQDRYNALEPSIEKLYISSKLHGFMILNGQPYHSKKTLFDAEFTAHEKNFIDALNDEEQLDFASANQRYRSLLKYAEKKDSLNGKIIFEYHLCRALNRQAQYQQANVYCSSLNTHIEDTSSSLLPKHMAHRVIANNQEFLGNYQAALDTYQKLLAYIPDYVDSSGIYNDAGLLLSTLGHFEKAKQYINIALTMRDKQMSPLKLAQSHHSMGKVTLKQGDYRTAIDHFTQSKQIVEQYNHLIGLTFAKLGLGQSYIGLGKFEQGTRYLLSALDSATKQDNPQIRGDIYLTLALAHKQQNKLLAARDFALQALDLAESVSSERLNTKSLKLLAELSELQGNFSLALSYYRSYARSELSKRDKEHRSAFIALDTARRNFDNESRVSELTIDNAALRAQLASLEEKNHLALFGIVLLALSFIGYIYYRRNETARCEKDNLTEALTRSAAIRQIKQQKIASNSTLKHVLVIIDLNDFKSFNDQYGYSCGDRALQHVSTKIQSQLQNSDIVGRLGGEEFIVLLTEVDELDVNERIERLRQAIAEAGFKSDTGESLSISTSFCYLATSKALSDFDELYAILDHTLYKSKTEGKNRIIDAYQ</sequence>
<dbReference type="InterPro" id="IPR011990">
    <property type="entry name" value="TPR-like_helical_dom_sf"/>
</dbReference>
<dbReference type="CDD" id="cd01949">
    <property type="entry name" value="GGDEF"/>
    <property type="match status" value="1"/>
</dbReference>
<dbReference type="STRING" id="45658.VSVS12_01637"/>
<dbReference type="SUPFAM" id="SSF55073">
    <property type="entry name" value="Nucleotide cyclase"/>
    <property type="match status" value="1"/>
</dbReference>
<dbReference type="NCBIfam" id="TIGR00254">
    <property type="entry name" value="GGDEF"/>
    <property type="match status" value="1"/>
</dbReference>
<accession>A0A1B1NPG7</accession>
<dbReference type="InterPro" id="IPR050469">
    <property type="entry name" value="Diguanylate_Cyclase"/>
</dbReference>
<evidence type="ECO:0000313" key="3">
    <source>
        <dbReference type="EMBL" id="ANU36389.1"/>
    </source>
</evidence>
<dbReference type="InterPro" id="IPR029787">
    <property type="entry name" value="Nucleotide_cyclase"/>
</dbReference>
<dbReference type="EMBL" id="CP016414">
    <property type="protein sequence ID" value="ANU36389.1"/>
    <property type="molecule type" value="Genomic_DNA"/>
</dbReference>
<dbReference type="PANTHER" id="PTHR45138:SF9">
    <property type="entry name" value="DIGUANYLATE CYCLASE DGCM-RELATED"/>
    <property type="match status" value="1"/>
</dbReference>
<dbReference type="PANTHER" id="PTHR45138">
    <property type="entry name" value="REGULATORY COMPONENTS OF SENSORY TRANSDUCTION SYSTEM"/>
    <property type="match status" value="1"/>
</dbReference>
<gene>
    <name evidence="3" type="ORF">VSVS05_01262</name>
</gene>
<dbReference type="SUPFAM" id="SSF48452">
    <property type="entry name" value="TPR-like"/>
    <property type="match status" value="2"/>
</dbReference>
<name>A0A1B1NPG7_9VIBR</name>
<organism evidence="3 4">
    <name type="scientific">Vibrio scophthalmi</name>
    <dbReference type="NCBI Taxonomy" id="45658"/>
    <lineage>
        <taxon>Bacteria</taxon>
        <taxon>Pseudomonadati</taxon>
        <taxon>Pseudomonadota</taxon>
        <taxon>Gammaproteobacteria</taxon>
        <taxon>Vibrionales</taxon>
        <taxon>Vibrionaceae</taxon>
        <taxon>Vibrio</taxon>
    </lineage>
</organism>
<dbReference type="Gene3D" id="3.30.70.270">
    <property type="match status" value="1"/>
</dbReference>
<keyword evidence="4" id="KW-1185">Reference proteome</keyword>
<reference evidence="3 4" key="1">
    <citation type="submission" date="2016-07" db="EMBL/GenBank/DDBJ databases">
        <title>Genome sequencing of Vibrio scophthalmi strain VS-05, an isolated from Paralichthys olivaceus.</title>
        <authorList>
            <person name="Han H.-J."/>
        </authorList>
    </citation>
    <scope>NUCLEOTIDE SEQUENCE [LARGE SCALE GENOMIC DNA]</scope>
    <source>
        <strain evidence="3 4">VS-05</strain>
    </source>
</reference>
<dbReference type="AlphaFoldDB" id="A0A1B1NPG7"/>
<dbReference type="Pfam" id="PF13181">
    <property type="entry name" value="TPR_8"/>
    <property type="match status" value="1"/>
</dbReference>
<dbReference type="GeneID" id="96873759"/>
<dbReference type="InterPro" id="IPR043128">
    <property type="entry name" value="Rev_trsase/Diguanyl_cyclase"/>
</dbReference>
<proteinExistence type="predicted"/>
<evidence type="ECO:0000256" key="1">
    <source>
        <dbReference type="ARBA" id="ARBA00012528"/>
    </source>
</evidence>
<dbReference type="PATRIC" id="fig|45658.6.peg.1594"/>
<evidence type="ECO:0000313" key="4">
    <source>
        <dbReference type="Proteomes" id="UP000092528"/>
    </source>
</evidence>
<dbReference type="GO" id="GO:0052621">
    <property type="term" value="F:diguanylate cyclase activity"/>
    <property type="evidence" value="ECO:0007669"/>
    <property type="project" value="UniProtKB-EC"/>
</dbReference>
<protein>
    <recommendedName>
        <fullName evidence="1">diguanylate cyclase</fullName>
        <ecNumber evidence="1">2.7.7.65</ecNumber>
    </recommendedName>
</protein>
<dbReference type="InterPro" id="IPR000160">
    <property type="entry name" value="GGDEF_dom"/>
</dbReference>